<evidence type="ECO:0000313" key="3">
    <source>
        <dbReference type="EMBL" id="TDT41421.1"/>
    </source>
</evidence>
<dbReference type="Proteomes" id="UP000295830">
    <property type="component" value="Unassembled WGS sequence"/>
</dbReference>
<evidence type="ECO:0000259" key="2">
    <source>
        <dbReference type="Pfam" id="PF00582"/>
    </source>
</evidence>
<sequence>MSESGVLIAHDFSERSERAAGRAFQLADEHGMPVHAAHVVDEAFPERKWLKDADTDSEGSIVERLKDAVRERLTRELSALKGESGVTIKPHAAFGYVAEQLHTLAEGTGSQLLVIGAHGRHAVRDLLLGSTAEQLLWYMHMPTLVVRRESVTPYQQVVIAADFSEEAETAMAAVRTWFPRANVRIVHVIDSRAFERLRDAGMPNEALEEEWQQQDRTVTDYLQSMMERTGMIGDHVDVRIIHGHPVEEIENQVSEVNADLVVMGGHSRSRLTRWLPGRVSSRLVHKLPCDVMLARGD</sequence>
<name>A0A4R7JSZ4_9GAMM</name>
<gene>
    <name evidence="3" type="ORF">DES49_1505</name>
</gene>
<proteinExistence type="inferred from homology"/>
<dbReference type="CDD" id="cd00293">
    <property type="entry name" value="USP-like"/>
    <property type="match status" value="2"/>
</dbReference>
<dbReference type="PRINTS" id="PR01438">
    <property type="entry name" value="UNVRSLSTRESS"/>
</dbReference>
<feature type="domain" description="UspA" evidence="2">
    <location>
        <begin position="6"/>
        <end position="147"/>
    </location>
</feature>
<accession>A0A4R7JSZ4</accession>
<dbReference type="AlphaFoldDB" id="A0A4R7JSZ4"/>
<dbReference type="EMBL" id="SOAX01000003">
    <property type="protein sequence ID" value="TDT41421.1"/>
    <property type="molecule type" value="Genomic_DNA"/>
</dbReference>
<dbReference type="SUPFAM" id="SSF52402">
    <property type="entry name" value="Adenine nucleotide alpha hydrolases-like"/>
    <property type="match status" value="2"/>
</dbReference>
<organism evidence="3 4">
    <name type="scientific">Halospina denitrificans</name>
    <dbReference type="NCBI Taxonomy" id="332522"/>
    <lineage>
        <taxon>Bacteria</taxon>
        <taxon>Pseudomonadati</taxon>
        <taxon>Pseudomonadota</taxon>
        <taxon>Gammaproteobacteria</taxon>
        <taxon>Halospina</taxon>
    </lineage>
</organism>
<comment type="caution">
    <text evidence="3">The sequence shown here is derived from an EMBL/GenBank/DDBJ whole genome shotgun (WGS) entry which is preliminary data.</text>
</comment>
<keyword evidence="4" id="KW-1185">Reference proteome</keyword>
<dbReference type="InterPro" id="IPR014729">
    <property type="entry name" value="Rossmann-like_a/b/a_fold"/>
</dbReference>
<evidence type="ECO:0000313" key="4">
    <source>
        <dbReference type="Proteomes" id="UP000295830"/>
    </source>
</evidence>
<dbReference type="PANTHER" id="PTHR46268">
    <property type="entry name" value="STRESS RESPONSE PROTEIN NHAX"/>
    <property type="match status" value="1"/>
</dbReference>
<evidence type="ECO:0000256" key="1">
    <source>
        <dbReference type="ARBA" id="ARBA00008791"/>
    </source>
</evidence>
<dbReference type="Pfam" id="PF00582">
    <property type="entry name" value="Usp"/>
    <property type="match status" value="2"/>
</dbReference>
<feature type="domain" description="UspA" evidence="2">
    <location>
        <begin position="154"/>
        <end position="295"/>
    </location>
</feature>
<dbReference type="InterPro" id="IPR006015">
    <property type="entry name" value="Universal_stress_UspA"/>
</dbReference>
<dbReference type="InterPro" id="IPR006016">
    <property type="entry name" value="UspA"/>
</dbReference>
<protein>
    <submittedName>
        <fullName evidence="3">Nucleotide-binding universal stress UspA family protein</fullName>
    </submittedName>
</protein>
<comment type="similarity">
    <text evidence="1">Belongs to the universal stress protein A family.</text>
</comment>
<dbReference type="PANTHER" id="PTHR46268:SF6">
    <property type="entry name" value="UNIVERSAL STRESS PROTEIN UP12"/>
    <property type="match status" value="1"/>
</dbReference>
<dbReference type="Gene3D" id="3.40.50.620">
    <property type="entry name" value="HUPs"/>
    <property type="match status" value="2"/>
</dbReference>
<reference evidence="3 4" key="1">
    <citation type="submission" date="2019-03" db="EMBL/GenBank/DDBJ databases">
        <title>Genomic Encyclopedia of Type Strains, Phase IV (KMG-IV): sequencing the most valuable type-strain genomes for metagenomic binning, comparative biology and taxonomic classification.</title>
        <authorList>
            <person name="Goeker M."/>
        </authorList>
    </citation>
    <scope>NUCLEOTIDE SEQUENCE [LARGE SCALE GENOMIC DNA]</scope>
    <source>
        <strain evidence="3 4">DSM 15505</strain>
    </source>
</reference>